<evidence type="ECO:0000313" key="6">
    <source>
        <dbReference type="EMBL" id="ERF75229.1"/>
    </source>
</evidence>
<dbReference type="GO" id="GO:0003713">
    <property type="term" value="F:transcription coactivator activity"/>
    <property type="evidence" value="ECO:0007669"/>
    <property type="project" value="EnsemblFungi"/>
</dbReference>
<dbReference type="AlphaFoldDB" id="U1I066"/>
<organism evidence="6 7">
    <name type="scientific">Endocarpon pusillum (strain Z07020 / HMAS-L-300199)</name>
    <name type="common">Lichen-forming fungus</name>
    <dbReference type="NCBI Taxonomy" id="1263415"/>
    <lineage>
        <taxon>Eukaryota</taxon>
        <taxon>Fungi</taxon>
        <taxon>Dikarya</taxon>
        <taxon>Ascomycota</taxon>
        <taxon>Pezizomycotina</taxon>
        <taxon>Eurotiomycetes</taxon>
        <taxon>Chaetothyriomycetidae</taxon>
        <taxon>Verrucariales</taxon>
        <taxon>Verrucariaceae</taxon>
        <taxon>Endocarpon</taxon>
    </lineage>
</organism>
<dbReference type="InterPro" id="IPR010422">
    <property type="entry name" value="Ccdc124/Oxs1"/>
</dbReference>
<dbReference type="eggNOG" id="KOG3223">
    <property type="taxonomic scope" value="Eukaryota"/>
</dbReference>
<evidence type="ECO:0000256" key="3">
    <source>
        <dbReference type="SAM" id="MobiDB-lite"/>
    </source>
</evidence>
<feature type="compositionally biased region" description="Polar residues" evidence="3">
    <location>
        <begin position="129"/>
        <end position="149"/>
    </location>
</feature>
<gene>
    <name evidence="6" type="ORF">EPUS_00021</name>
</gene>
<dbReference type="GO" id="GO:0034599">
    <property type="term" value="P:cellular response to oxidative stress"/>
    <property type="evidence" value="ECO:0007669"/>
    <property type="project" value="EnsemblFungi"/>
</dbReference>
<evidence type="ECO:0008006" key="8">
    <source>
        <dbReference type="Google" id="ProtNLM"/>
    </source>
</evidence>
<evidence type="ECO:0000256" key="1">
    <source>
        <dbReference type="ARBA" id="ARBA00008296"/>
    </source>
</evidence>
<feature type="compositionally biased region" description="Polar residues" evidence="3">
    <location>
        <begin position="52"/>
        <end position="70"/>
    </location>
</feature>
<keyword evidence="2" id="KW-0175">Coiled coil</keyword>
<dbReference type="GO" id="GO:0005634">
    <property type="term" value="C:nucleus"/>
    <property type="evidence" value="ECO:0007669"/>
    <property type="project" value="EnsemblFungi"/>
</dbReference>
<evidence type="ECO:0000259" key="4">
    <source>
        <dbReference type="Pfam" id="PF06244"/>
    </source>
</evidence>
<dbReference type="GO" id="GO:0006366">
    <property type="term" value="P:transcription by RNA polymerase II"/>
    <property type="evidence" value="ECO:0007669"/>
    <property type="project" value="EnsemblFungi"/>
</dbReference>
<feature type="domain" description="Coiled-coil" evidence="4">
    <location>
        <begin position="145"/>
        <end position="225"/>
    </location>
</feature>
<feature type="region of interest" description="Disordered" evidence="3">
    <location>
        <begin position="1"/>
        <end position="149"/>
    </location>
</feature>
<dbReference type="Pfam" id="PF06244">
    <property type="entry name" value="Ccdc124"/>
    <property type="match status" value="1"/>
</dbReference>
<dbReference type="RefSeq" id="XP_007787241.1">
    <property type="nucleotide sequence ID" value="XM_007789051.1"/>
</dbReference>
<dbReference type="Pfam" id="PF22048">
    <property type="entry name" value="LSO1_2-like"/>
    <property type="match status" value="1"/>
</dbReference>
<feature type="compositionally biased region" description="Basic and acidic residues" evidence="3">
    <location>
        <begin position="1"/>
        <end position="11"/>
    </location>
</feature>
<dbReference type="GO" id="GO:0005737">
    <property type="term" value="C:cytoplasm"/>
    <property type="evidence" value="ECO:0007669"/>
    <property type="project" value="EnsemblFungi"/>
</dbReference>
<dbReference type="OMA" id="FEERMMP"/>
<dbReference type="GeneID" id="19235086"/>
<dbReference type="InterPro" id="IPR054413">
    <property type="entry name" value="LSO1/2"/>
</dbReference>
<feature type="domain" description="LSO1/LSO2" evidence="5">
    <location>
        <begin position="10"/>
        <end position="52"/>
    </location>
</feature>
<feature type="region of interest" description="Disordered" evidence="3">
    <location>
        <begin position="235"/>
        <end position="258"/>
    </location>
</feature>
<feature type="compositionally biased region" description="Low complexity" evidence="3">
    <location>
        <begin position="12"/>
        <end position="27"/>
    </location>
</feature>
<dbReference type="Proteomes" id="UP000019373">
    <property type="component" value="Unassembled WGS sequence"/>
</dbReference>
<dbReference type="InterPro" id="IPR054414">
    <property type="entry name" value="Ccdc124/Oxs1_C"/>
</dbReference>
<dbReference type="OrthoDB" id="76412at2759"/>
<feature type="compositionally biased region" description="Basic and acidic residues" evidence="3">
    <location>
        <begin position="80"/>
        <end position="108"/>
    </location>
</feature>
<proteinExistence type="inferred from homology"/>
<name>U1I066_ENDPU</name>
<evidence type="ECO:0000313" key="7">
    <source>
        <dbReference type="Proteomes" id="UP000019373"/>
    </source>
</evidence>
<evidence type="ECO:0000256" key="2">
    <source>
        <dbReference type="ARBA" id="ARBA00023054"/>
    </source>
</evidence>
<accession>U1I066</accession>
<dbReference type="PANTHER" id="PTHR21680">
    <property type="entry name" value="COILED-COIL DOMAIN-CONTAINING PROTEIN 124"/>
    <property type="match status" value="1"/>
</dbReference>
<comment type="similarity">
    <text evidence="1">Belongs to the CCDC124 family.</text>
</comment>
<reference evidence="7" key="1">
    <citation type="journal article" date="2014" name="BMC Genomics">
        <title>Genome characteristics reveal the impact of lichenization on lichen-forming fungus Endocarpon pusillum Hedwig (Verrucariales, Ascomycota).</title>
        <authorList>
            <person name="Wang Y.-Y."/>
            <person name="Liu B."/>
            <person name="Zhang X.-Y."/>
            <person name="Zhou Q.-M."/>
            <person name="Zhang T."/>
            <person name="Li H."/>
            <person name="Yu Y.-F."/>
            <person name="Zhang X.-L."/>
            <person name="Hao X.-Y."/>
            <person name="Wang M."/>
            <person name="Wang L."/>
            <person name="Wei J.-C."/>
        </authorList>
    </citation>
    <scope>NUCLEOTIDE SEQUENCE [LARGE SCALE GENOMIC DNA]</scope>
    <source>
        <strain evidence="7">Z07020 / HMAS-L-300199</strain>
    </source>
</reference>
<dbReference type="HOGENOM" id="CLU_069723_1_1_1"/>
<evidence type="ECO:0000259" key="5">
    <source>
        <dbReference type="Pfam" id="PF22048"/>
    </source>
</evidence>
<keyword evidence="7" id="KW-1185">Reference proteome</keyword>
<dbReference type="EMBL" id="KE720815">
    <property type="protein sequence ID" value="ERF75229.1"/>
    <property type="molecule type" value="Genomic_DNA"/>
</dbReference>
<sequence length="258" mass="27846">MAGKKGGENTKKAAGNAKATEVTAQKQAAEDARAAAAEAQEWSKGAKGNAKKSVTPTIITTANHQSTKATPLTPLPLSTREAEAEKKAVAAQKKAERDALLAAEEKSQRSTPKGANAKTAPKKSRGTLDLSQLDATPFADSTNKPATLNATGIDNALDALSLTSTDPSSQKMDRHPERRFKAAYAAFEARRLDEIAKEHPGLRKQQRVEICRKEFEKSEENPFNQAGVVGWDASKEEVREKREEVRRAVEGRLGEKSS</sequence>
<dbReference type="PANTHER" id="PTHR21680:SF0">
    <property type="entry name" value="COILED-COIL DOMAIN-CONTAINING PROTEIN 124"/>
    <property type="match status" value="1"/>
</dbReference>
<protein>
    <recommendedName>
        <fullName evidence="8">HMG box domain-containing protein</fullName>
    </recommendedName>
</protein>